<reference evidence="3" key="1">
    <citation type="submission" date="2019-09" db="EMBL/GenBank/DDBJ databases">
        <authorList>
            <person name="Jung D.-H."/>
        </authorList>
    </citation>
    <scope>NUCLEOTIDE SEQUENCE [LARGE SCALE GENOMIC DNA]</scope>
    <source>
        <strain evidence="3">JA-25</strain>
    </source>
</reference>
<protein>
    <submittedName>
        <fullName evidence="2">Cupin domain-containing protein</fullName>
    </submittedName>
</protein>
<dbReference type="Pfam" id="PF07883">
    <property type="entry name" value="Cupin_2"/>
    <property type="match status" value="1"/>
</dbReference>
<dbReference type="InterPro" id="IPR014710">
    <property type="entry name" value="RmlC-like_jellyroll"/>
</dbReference>
<dbReference type="PANTHER" id="PTHR43698">
    <property type="entry name" value="RIBD C-TERMINAL DOMAIN CONTAINING PROTEIN"/>
    <property type="match status" value="1"/>
</dbReference>
<proteinExistence type="predicted"/>
<dbReference type="Gene3D" id="2.60.120.10">
    <property type="entry name" value="Jelly Rolls"/>
    <property type="match status" value="1"/>
</dbReference>
<dbReference type="SUPFAM" id="SSF51182">
    <property type="entry name" value="RmlC-like cupins"/>
    <property type="match status" value="1"/>
</dbReference>
<name>A0ABX0QFG0_9BACT</name>
<sequence>MKTPTMNQATQGPATSFSETVWVTTLVGPNTETDCIVSSVEFTPRARTHWHTHPAGQLLVVTQGTGFYQEKGKPARVIREGESVTIPPMVEHWHGAGPNGPFTHIAINPNVSKGGAVNWLEAVTDEAYTDAQ</sequence>
<comment type="caution">
    <text evidence="2">The sequence shown here is derived from an EMBL/GenBank/DDBJ whole genome shotgun (WGS) entry which is preliminary data.</text>
</comment>
<organism evidence="2 3">
    <name type="scientific">Fibrivirga algicola</name>
    <dbReference type="NCBI Taxonomy" id="2950420"/>
    <lineage>
        <taxon>Bacteria</taxon>
        <taxon>Pseudomonadati</taxon>
        <taxon>Bacteroidota</taxon>
        <taxon>Cytophagia</taxon>
        <taxon>Cytophagales</taxon>
        <taxon>Spirosomataceae</taxon>
        <taxon>Fibrivirga</taxon>
    </lineage>
</organism>
<dbReference type="InterPro" id="IPR047263">
    <property type="entry name" value="HNL-like_cupin"/>
</dbReference>
<feature type="domain" description="Cupin type-2" evidence="1">
    <location>
        <begin position="40"/>
        <end position="97"/>
    </location>
</feature>
<gene>
    <name evidence="2" type="ORF">F7231_12060</name>
</gene>
<accession>A0ABX0QFG0</accession>
<dbReference type="InterPro" id="IPR013096">
    <property type="entry name" value="Cupin_2"/>
</dbReference>
<evidence type="ECO:0000313" key="3">
    <source>
        <dbReference type="Proteomes" id="UP000606008"/>
    </source>
</evidence>
<evidence type="ECO:0000313" key="2">
    <source>
        <dbReference type="EMBL" id="NID10906.1"/>
    </source>
</evidence>
<evidence type="ECO:0000259" key="1">
    <source>
        <dbReference type="Pfam" id="PF07883"/>
    </source>
</evidence>
<dbReference type="PANTHER" id="PTHR43698:SF1">
    <property type="entry name" value="BLL4564 PROTEIN"/>
    <property type="match status" value="1"/>
</dbReference>
<dbReference type="Proteomes" id="UP000606008">
    <property type="component" value="Unassembled WGS sequence"/>
</dbReference>
<dbReference type="EMBL" id="WAEL01000004">
    <property type="protein sequence ID" value="NID10906.1"/>
    <property type="molecule type" value="Genomic_DNA"/>
</dbReference>
<dbReference type="CDD" id="cd02233">
    <property type="entry name" value="cupin_HNL-like"/>
    <property type="match status" value="1"/>
</dbReference>
<dbReference type="InterPro" id="IPR011051">
    <property type="entry name" value="RmlC_Cupin_sf"/>
</dbReference>
<reference evidence="3" key="2">
    <citation type="submission" date="2023-07" db="EMBL/GenBank/DDBJ databases">
        <authorList>
            <person name="Jung D.-H."/>
        </authorList>
    </citation>
    <scope>NUCLEOTIDE SEQUENCE [LARGE SCALE GENOMIC DNA]</scope>
    <source>
        <strain evidence="3">JA-25</strain>
    </source>
</reference>
<keyword evidence="3" id="KW-1185">Reference proteome</keyword>